<evidence type="ECO:0000256" key="6">
    <source>
        <dbReference type="ARBA" id="ARBA00023002"/>
    </source>
</evidence>
<comment type="similarity">
    <text evidence="2">Belongs to the FAD-binding monooxygenase family.</text>
</comment>
<keyword evidence="6" id="KW-0560">Oxidoreductase</keyword>
<evidence type="ECO:0000256" key="4">
    <source>
        <dbReference type="ARBA" id="ARBA00022827"/>
    </source>
</evidence>
<keyword evidence="9" id="KW-1185">Reference proteome</keyword>
<accession>A0ABR3QUB9</accession>
<evidence type="ECO:0000256" key="1">
    <source>
        <dbReference type="ARBA" id="ARBA00001974"/>
    </source>
</evidence>
<keyword evidence="4" id="KW-0274">FAD</keyword>
<sequence>MNKIRAAYPETLRKINDARLSFLHADGDKSIWDGSPEEREAFWEYFFGLRRVPMETNFYEAFNRPNVHLVDLLETPIDRIEEHWVQTSQENIPLDMLIYATGFSASKSPKILRVIDA</sequence>
<evidence type="ECO:0000256" key="5">
    <source>
        <dbReference type="ARBA" id="ARBA00022857"/>
    </source>
</evidence>
<evidence type="ECO:0000313" key="8">
    <source>
        <dbReference type="EMBL" id="KAL1595749.1"/>
    </source>
</evidence>
<evidence type="ECO:0000256" key="7">
    <source>
        <dbReference type="ARBA" id="ARBA00023033"/>
    </source>
</evidence>
<dbReference type="PANTHER" id="PTHR43098:SF3">
    <property type="entry name" value="L-ORNITHINE N(5)-MONOOXYGENASE-RELATED"/>
    <property type="match status" value="1"/>
</dbReference>
<comment type="cofactor">
    <cofactor evidence="1">
        <name>FAD</name>
        <dbReference type="ChEBI" id="CHEBI:57692"/>
    </cofactor>
</comment>
<gene>
    <name evidence="8" type="ORF">SLS60_009438</name>
</gene>
<protein>
    <submittedName>
        <fullName evidence="8">Uncharacterized protein</fullName>
    </submittedName>
</protein>
<dbReference type="SUPFAM" id="SSF51905">
    <property type="entry name" value="FAD/NAD(P)-binding domain"/>
    <property type="match status" value="1"/>
</dbReference>
<dbReference type="EMBL" id="JAKJXO020000015">
    <property type="protein sequence ID" value="KAL1595749.1"/>
    <property type="molecule type" value="Genomic_DNA"/>
</dbReference>
<dbReference type="InterPro" id="IPR050775">
    <property type="entry name" value="FAD-binding_Monooxygenases"/>
</dbReference>
<reference evidence="8 9" key="1">
    <citation type="submission" date="2024-02" db="EMBL/GenBank/DDBJ databases">
        <title>De novo assembly and annotation of 12 fungi associated with fruit tree decline syndrome in Ontario, Canada.</title>
        <authorList>
            <person name="Sulman M."/>
            <person name="Ellouze W."/>
            <person name="Ilyukhin E."/>
        </authorList>
    </citation>
    <scope>NUCLEOTIDE SEQUENCE [LARGE SCALE GENOMIC DNA]</scope>
    <source>
        <strain evidence="8 9">M42-189</strain>
    </source>
</reference>
<dbReference type="Proteomes" id="UP001521785">
    <property type="component" value="Unassembled WGS sequence"/>
</dbReference>
<proteinExistence type="inferred from homology"/>
<organism evidence="8 9">
    <name type="scientific">Paraconiothyrium brasiliense</name>
    <dbReference type="NCBI Taxonomy" id="300254"/>
    <lineage>
        <taxon>Eukaryota</taxon>
        <taxon>Fungi</taxon>
        <taxon>Dikarya</taxon>
        <taxon>Ascomycota</taxon>
        <taxon>Pezizomycotina</taxon>
        <taxon>Dothideomycetes</taxon>
        <taxon>Pleosporomycetidae</taxon>
        <taxon>Pleosporales</taxon>
        <taxon>Massarineae</taxon>
        <taxon>Didymosphaeriaceae</taxon>
        <taxon>Paraconiothyrium</taxon>
    </lineage>
</organism>
<dbReference type="InterPro" id="IPR036188">
    <property type="entry name" value="FAD/NAD-bd_sf"/>
</dbReference>
<dbReference type="PANTHER" id="PTHR43098">
    <property type="entry name" value="L-ORNITHINE N(5)-MONOOXYGENASE-RELATED"/>
    <property type="match status" value="1"/>
</dbReference>
<evidence type="ECO:0000313" key="9">
    <source>
        <dbReference type="Proteomes" id="UP001521785"/>
    </source>
</evidence>
<name>A0ABR3QUB9_9PLEO</name>
<evidence type="ECO:0000256" key="2">
    <source>
        <dbReference type="ARBA" id="ARBA00010139"/>
    </source>
</evidence>
<keyword evidence="3" id="KW-0285">Flavoprotein</keyword>
<keyword evidence="5" id="KW-0521">NADP</keyword>
<keyword evidence="7" id="KW-0503">Monooxygenase</keyword>
<evidence type="ECO:0000256" key="3">
    <source>
        <dbReference type="ARBA" id="ARBA00022630"/>
    </source>
</evidence>
<comment type="caution">
    <text evidence="8">The sequence shown here is derived from an EMBL/GenBank/DDBJ whole genome shotgun (WGS) entry which is preliminary data.</text>
</comment>